<organism evidence="10 11">
    <name type="scientific">Seleniivibrio woodruffii</name>
    <dbReference type="NCBI Taxonomy" id="1078050"/>
    <lineage>
        <taxon>Bacteria</taxon>
        <taxon>Pseudomonadati</taxon>
        <taxon>Deferribacterota</taxon>
        <taxon>Deferribacteres</taxon>
        <taxon>Deferribacterales</taxon>
        <taxon>Geovibrionaceae</taxon>
        <taxon>Seleniivibrio</taxon>
    </lineage>
</organism>
<dbReference type="Gene3D" id="3.40.228.10">
    <property type="entry name" value="Dimethylsulfoxide Reductase, domain 2"/>
    <property type="match status" value="1"/>
</dbReference>
<dbReference type="AlphaFoldDB" id="A0A4R1K858"/>
<evidence type="ECO:0000313" key="11">
    <source>
        <dbReference type="Proteomes" id="UP000294614"/>
    </source>
</evidence>
<keyword evidence="7" id="KW-0408">Iron</keyword>
<dbReference type="InterPro" id="IPR009010">
    <property type="entry name" value="Asp_de-COase-like_dom_sf"/>
</dbReference>
<dbReference type="SUPFAM" id="SSF53706">
    <property type="entry name" value="Formate dehydrogenase/DMSO reductase, domains 1-3"/>
    <property type="match status" value="1"/>
</dbReference>
<dbReference type="GO" id="GO:0016491">
    <property type="term" value="F:oxidoreductase activity"/>
    <property type="evidence" value="ECO:0007669"/>
    <property type="project" value="UniProtKB-KW"/>
</dbReference>
<protein>
    <submittedName>
        <fullName evidence="10">Molybdopterin-dependent oxidoreductase iron-sulfur protein</fullName>
    </submittedName>
</protein>
<keyword evidence="6" id="KW-0560">Oxidoreductase</keyword>
<keyword evidence="5" id="KW-0732">Signal</keyword>
<keyword evidence="4" id="KW-0479">Metal-binding</keyword>
<dbReference type="Gene3D" id="3.40.50.740">
    <property type="match status" value="1"/>
</dbReference>
<name>A0A4R1K858_9BACT</name>
<comment type="caution">
    <text evidence="10">The sequence shown here is derived from an EMBL/GenBank/DDBJ whole genome shotgun (WGS) entry which is preliminary data.</text>
</comment>
<keyword evidence="3" id="KW-0500">Molybdenum</keyword>
<accession>A0A4R1K858</accession>
<dbReference type="GO" id="GO:0051539">
    <property type="term" value="F:4 iron, 4 sulfur cluster binding"/>
    <property type="evidence" value="ECO:0007669"/>
    <property type="project" value="UniProtKB-KW"/>
</dbReference>
<dbReference type="InterPro" id="IPR006656">
    <property type="entry name" value="Mopterin_OxRdtase"/>
</dbReference>
<dbReference type="Gene3D" id="2.40.40.20">
    <property type="match status" value="1"/>
</dbReference>
<dbReference type="Pfam" id="PF01568">
    <property type="entry name" value="Molydop_binding"/>
    <property type="match status" value="1"/>
</dbReference>
<dbReference type="InterPro" id="IPR050612">
    <property type="entry name" value="Prok_Mopterin_Oxidored"/>
</dbReference>
<comment type="similarity">
    <text evidence="1">Belongs to the prokaryotic molybdopterin-containing oxidoreductase family.</text>
</comment>
<dbReference type="Pfam" id="PF00384">
    <property type="entry name" value="Molybdopterin"/>
    <property type="match status" value="1"/>
</dbReference>
<dbReference type="GO" id="GO:0043546">
    <property type="term" value="F:molybdopterin cofactor binding"/>
    <property type="evidence" value="ECO:0007669"/>
    <property type="project" value="InterPro"/>
</dbReference>
<proteinExistence type="inferred from homology"/>
<dbReference type="PROSITE" id="PS51669">
    <property type="entry name" value="4FE4S_MOW_BIS_MGD"/>
    <property type="match status" value="1"/>
</dbReference>
<dbReference type="PANTHER" id="PTHR43742">
    <property type="entry name" value="TRIMETHYLAMINE-N-OXIDE REDUCTASE"/>
    <property type="match status" value="1"/>
</dbReference>
<dbReference type="GO" id="GO:0046872">
    <property type="term" value="F:metal ion binding"/>
    <property type="evidence" value="ECO:0007669"/>
    <property type="project" value="UniProtKB-KW"/>
</dbReference>
<evidence type="ECO:0000256" key="2">
    <source>
        <dbReference type="ARBA" id="ARBA00022485"/>
    </source>
</evidence>
<dbReference type="SUPFAM" id="SSF50692">
    <property type="entry name" value="ADC-like"/>
    <property type="match status" value="1"/>
</dbReference>
<gene>
    <name evidence="10" type="ORF">C8D98_1362</name>
</gene>
<evidence type="ECO:0000256" key="3">
    <source>
        <dbReference type="ARBA" id="ARBA00022505"/>
    </source>
</evidence>
<dbReference type="RefSeq" id="WP_132873229.1">
    <property type="nucleotide sequence ID" value="NZ_SMGG01000004.1"/>
</dbReference>
<dbReference type="InterPro" id="IPR006311">
    <property type="entry name" value="TAT_signal"/>
</dbReference>
<evidence type="ECO:0000256" key="6">
    <source>
        <dbReference type="ARBA" id="ARBA00023002"/>
    </source>
</evidence>
<keyword evidence="11" id="KW-1185">Reference proteome</keyword>
<dbReference type="SMART" id="SM00926">
    <property type="entry name" value="Molybdop_Fe4S4"/>
    <property type="match status" value="1"/>
</dbReference>
<sequence>MDNKEFIEIENEETGTTRRQFIQGCSAILGSAMLTSGMDMAFKTNTAHAAESGGKYDFSKPENMVYSVCLQCNTGCGIKVKIEDGYGVKIDGNPYNPFNMVPNIAQSTSLKDAARVDAAVCPKGQAGVQVAYDPYRIKKVLKRAGKRGEGKWVAVPFDQAVNEIVNGGKLFSNVAGEENRTVEGLKDLWAIKDSDTAKRLDAAIAKIYKEKDKKKAVADFKAENPDLLQYLIDPDHPDLGARNNQVVYMWGRKKGGRAEFFKRFFNDYYGTTNTHGHTTVCQGSLYFACKALSEQYVFNKFSDGQKFYFQADLANSKFVLFIGANLFEANYGPTNRTVRITERLKNGELATAVADPRFTKLASKSKYYLPVTPGTDAALCFAIMNWMFSNDKIDRKYLSCANKKAAEAAGESTWSNAPILVKIDEKGNAGKFLRASEIGLAENAKVIGKDGKENVLEYLVAMVNGVPTVVDYNNDVMPAAVTGDLFVDTVIDDGKGGKIKVKSSLQLLKEEAMSKSLEDWAKICGSPAASIKQVAKELTSYGKMAAVDVHRGPAQHTNGFYNITAAMNINMLLGNYDWKGGMIVASTYNFSGGKEGQPFDFGKSAKGKLTPTGISNIRHNIKYEDSTLFAGYPAKRNWWPLASDVYEEIIPSIGHQYPYPVKILFSYMGASAYSLPAGHTNIDVLADVNKLPLYICSDILVGSNSLYADYIFPDLTYLERWEMQGSHPNMASKVQPVRQPAIAPITDTVTVYGVEQPISFESTLLALAEKLNMKGFGANGLGEGVDFRCMDDLYVRFVANVATDGKPVPDATDEELAVFLASRKHLPKTVFDPERWAKIAGANWRKVVYVLNRGGRFQEYADIYKGDKAVNQYKKSLNLYQEKTAGTKNAFTGKQNPGYAKYLPVVTTTGQTPKEAGLETAEYSLSMITHRDITQTKSRTVTNYWLLTVYPENSIILNPADAAKMKLKAGDKVKVTSVTNKAGEYDLKNGWKKPMVGKVTISETMMPGVMSFTLGHGHWATGSHDITVDGRIIKGDPRRAAGVHANAAMWVDPHLGNTCMLDTVGGSVSFYDTKVKLVRI</sequence>
<dbReference type="InterPro" id="IPR006657">
    <property type="entry name" value="MoPterin_dinucl-bd_dom"/>
</dbReference>
<evidence type="ECO:0000256" key="5">
    <source>
        <dbReference type="ARBA" id="ARBA00022729"/>
    </source>
</evidence>
<dbReference type="Pfam" id="PF04879">
    <property type="entry name" value="Molybdop_Fe4S4"/>
    <property type="match status" value="1"/>
</dbReference>
<reference evidence="10 11" key="1">
    <citation type="submission" date="2019-03" db="EMBL/GenBank/DDBJ databases">
        <title>Genomic Encyclopedia of Type Strains, Phase IV (KMG-IV): sequencing the most valuable type-strain genomes for metagenomic binning, comparative biology and taxonomic classification.</title>
        <authorList>
            <person name="Goeker M."/>
        </authorList>
    </citation>
    <scope>NUCLEOTIDE SEQUENCE [LARGE SCALE GENOMIC DNA]</scope>
    <source>
        <strain evidence="10 11">DSM 24984</strain>
    </source>
</reference>
<dbReference type="InterPro" id="IPR006963">
    <property type="entry name" value="Mopterin_OxRdtase_4Fe-4S_dom"/>
</dbReference>
<evidence type="ECO:0000256" key="7">
    <source>
        <dbReference type="ARBA" id="ARBA00023004"/>
    </source>
</evidence>
<keyword evidence="8" id="KW-0411">Iron-sulfur</keyword>
<dbReference type="EMBL" id="SMGG01000004">
    <property type="protein sequence ID" value="TCK60488.1"/>
    <property type="molecule type" value="Genomic_DNA"/>
</dbReference>
<dbReference type="PANTHER" id="PTHR43742:SF9">
    <property type="entry name" value="TETRATHIONATE REDUCTASE SUBUNIT A"/>
    <property type="match status" value="1"/>
</dbReference>
<evidence type="ECO:0000256" key="1">
    <source>
        <dbReference type="ARBA" id="ARBA00010312"/>
    </source>
</evidence>
<dbReference type="Proteomes" id="UP000294614">
    <property type="component" value="Unassembled WGS sequence"/>
</dbReference>
<feature type="domain" description="4Fe-4S Mo/W bis-MGD-type" evidence="9">
    <location>
        <begin position="62"/>
        <end position="135"/>
    </location>
</feature>
<evidence type="ECO:0000259" key="9">
    <source>
        <dbReference type="PROSITE" id="PS51669"/>
    </source>
</evidence>
<evidence type="ECO:0000256" key="4">
    <source>
        <dbReference type="ARBA" id="ARBA00022723"/>
    </source>
</evidence>
<evidence type="ECO:0000313" key="10">
    <source>
        <dbReference type="EMBL" id="TCK60488.1"/>
    </source>
</evidence>
<dbReference type="Gene3D" id="3.30.200.210">
    <property type="match status" value="1"/>
</dbReference>
<dbReference type="OrthoDB" id="9803192at2"/>
<dbReference type="PROSITE" id="PS51318">
    <property type="entry name" value="TAT"/>
    <property type="match status" value="1"/>
</dbReference>
<keyword evidence="2" id="KW-0004">4Fe-4S</keyword>
<evidence type="ECO:0000256" key="8">
    <source>
        <dbReference type="ARBA" id="ARBA00023014"/>
    </source>
</evidence>